<accession>A0AA41YTF1</accession>
<dbReference type="CDD" id="cd00248">
    <property type="entry name" value="Mth938-like"/>
    <property type="match status" value="1"/>
</dbReference>
<dbReference type="AlphaFoldDB" id="A0AA41YTF1"/>
<dbReference type="Proteomes" id="UP001165667">
    <property type="component" value="Unassembled WGS sequence"/>
</dbReference>
<proteinExistence type="predicted"/>
<dbReference type="InterPro" id="IPR036748">
    <property type="entry name" value="MTH938-like_sf"/>
</dbReference>
<dbReference type="EMBL" id="JAMOIM010000001">
    <property type="protein sequence ID" value="MCW6506697.1"/>
    <property type="molecule type" value="Genomic_DNA"/>
</dbReference>
<comment type="caution">
    <text evidence="1">The sequence shown here is derived from an EMBL/GenBank/DDBJ whole genome shotgun (WGS) entry which is preliminary data.</text>
</comment>
<dbReference type="Pfam" id="PF04430">
    <property type="entry name" value="DUF498"/>
    <property type="match status" value="1"/>
</dbReference>
<dbReference type="SUPFAM" id="SSF64076">
    <property type="entry name" value="MTH938-like"/>
    <property type="match status" value="1"/>
</dbReference>
<name>A0AA41YTF1_9HYPH</name>
<keyword evidence="2" id="KW-1185">Reference proteome</keyword>
<evidence type="ECO:0000313" key="1">
    <source>
        <dbReference type="EMBL" id="MCW6506697.1"/>
    </source>
</evidence>
<dbReference type="PANTHER" id="PTHR21192:SF2">
    <property type="entry name" value="NADH DEHYDROGENASE [UBIQUINONE] 1 ALPHA SUBCOMPLEX ASSEMBLY FACTOR 3"/>
    <property type="match status" value="1"/>
</dbReference>
<protein>
    <submittedName>
        <fullName evidence="1">MTH938/NDUFAF3 family protein</fullName>
    </submittedName>
</protein>
<dbReference type="Gene3D" id="3.40.1230.10">
    <property type="entry name" value="MTH938-like"/>
    <property type="match status" value="1"/>
</dbReference>
<organism evidence="1 2">
    <name type="scientific">Lichenifustis flavocetrariae</name>
    <dbReference type="NCBI Taxonomy" id="2949735"/>
    <lineage>
        <taxon>Bacteria</taxon>
        <taxon>Pseudomonadati</taxon>
        <taxon>Pseudomonadota</taxon>
        <taxon>Alphaproteobacteria</taxon>
        <taxon>Hyphomicrobiales</taxon>
        <taxon>Lichenihabitantaceae</taxon>
        <taxon>Lichenifustis</taxon>
    </lineage>
</organism>
<dbReference type="PANTHER" id="PTHR21192">
    <property type="entry name" value="NUCLEAR PROTEIN E3-3"/>
    <property type="match status" value="1"/>
</dbReference>
<dbReference type="RefSeq" id="WP_282583047.1">
    <property type="nucleotide sequence ID" value="NZ_JAMOIM010000001.1"/>
</dbReference>
<gene>
    <name evidence="1" type="ORF">M8523_01520</name>
</gene>
<evidence type="ECO:0000313" key="2">
    <source>
        <dbReference type="Proteomes" id="UP001165667"/>
    </source>
</evidence>
<dbReference type="InterPro" id="IPR007523">
    <property type="entry name" value="NDUFAF3/AAMDC"/>
</dbReference>
<reference evidence="1" key="1">
    <citation type="submission" date="2022-05" db="EMBL/GenBank/DDBJ databases">
        <authorList>
            <person name="Pankratov T."/>
        </authorList>
    </citation>
    <scope>NUCLEOTIDE SEQUENCE</scope>
    <source>
        <strain evidence="1">BP6-180914</strain>
    </source>
</reference>
<sequence>MVEPTGYVPGAHAIDAYGSGAFKFAGMSHRGSILALPTGIHAWGPERFEEIDVASLEALFALPKSTVELLLVGTGNDLVPLPATLRTQLRDAGIRFDPMATGAAARTYNVLMGEGRRVAAALLAVP</sequence>